<protein>
    <submittedName>
        <fullName evidence="2">Uncharacterized protein</fullName>
    </submittedName>
</protein>
<keyword evidence="1" id="KW-0472">Membrane</keyword>
<proteinExistence type="predicted"/>
<evidence type="ECO:0000313" key="2">
    <source>
        <dbReference type="EMBL" id="GGX88794.1"/>
    </source>
</evidence>
<sequence length="144" mass="14831">MSVATASGRADGRRRGRRRPLWPLPVAAMALVPVACTTTASDGGVPAASCAYMVEFDGRRYMDVADDGFTVADRIGTAVLPPCDDTPNDDDGTDTVATSAAAYAVEGMDPGVAIAVGDAPDDVRLVAVHRDGGLPTEVRRLIGG</sequence>
<reference evidence="2" key="1">
    <citation type="journal article" date="2014" name="Int. J. Syst. Evol. Microbiol.">
        <title>Complete genome sequence of Corynebacterium casei LMG S-19264T (=DSM 44701T), isolated from a smear-ripened cheese.</title>
        <authorList>
            <consortium name="US DOE Joint Genome Institute (JGI-PGF)"/>
            <person name="Walter F."/>
            <person name="Albersmeier A."/>
            <person name="Kalinowski J."/>
            <person name="Ruckert C."/>
        </authorList>
    </citation>
    <scope>NUCLEOTIDE SEQUENCE</scope>
    <source>
        <strain evidence="2">JCM 4790</strain>
    </source>
</reference>
<dbReference type="RefSeq" id="WP_229919517.1">
    <property type="nucleotide sequence ID" value="NZ_BMVU01000026.1"/>
</dbReference>
<keyword evidence="3" id="KW-1185">Reference proteome</keyword>
<dbReference type="Pfam" id="PF19797">
    <property type="entry name" value="DUF6281"/>
    <property type="match status" value="1"/>
</dbReference>
<keyword evidence="1" id="KW-0812">Transmembrane</keyword>
<reference evidence="2" key="2">
    <citation type="submission" date="2020-09" db="EMBL/GenBank/DDBJ databases">
        <authorList>
            <person name="Sun Q."/>
            <person name="Ohkuma M."/>
        </authorList>
    </citation>
    <scope>NUCLEOTIDE SEQUENCE</scope>
    <source>
        <strain evidence="2">JCM 4790</strain>
    </source>
</reference>
<accession>A0A918NQS5</accession>
<dbReference type="AlphaFoldDB" id="A0A918NQS5"/>
<comment type="caution">
    <text evidence="2">The sequence shown here is derived from an EMBL/GenBank/DDBJ whole genome shotgun (WGS) entry which is preliminary data.</text>
</comment>
<keyword evidence="1" id="KW-1133">Transmembrane helix</keyword>
<dbReference type="EMBL" id="BMVU01000026">
    <property type="protein sequence ID" value="GGX88794.1"/>
    <property type="molecule type" value="Genomic_DNA"/>
</dbReference>
<name>A0A918NQS5_9ACTN</name>
<evidence type="ECO:0000256" key="1">
    <source>
        <dbReference type="SAM" id="Phobius"/>
    </source>
</evidence>
<gene>
    <name evidence="2" type="ORF">GCM10010358_48460</name>
</gene>
<evidence type="ECO:0000313" key="3">
    <source>
        <dbReference type="Proteomes" id="UP000619244"/>
    </source>
</evidence>
<dbReference type="InterPro" id="IPR046248">
    <property type="entry name" value="DUF6281"/>
</dbReference>
<dbReference type="Proteomes" id="UP000619244">
    <property type="component" value="Unassembled WGS sequence"/>
</dbReference>
<feature type="transmembrane region" description="Helical" evidence="1">
    <location>
        <begin position="21"/>
        <end position="40"/>
    </location>
</feature>
<organism evidence="2 3">
    <name type="scientific">Streptomyces minutiscleroticus</name>
    <dbReference type="NCBI Taxonomy" id="68238"/>
    <lineage>
        <taxon>Bacteria</taxon>
        <taxon>Bacillati</taxon>
        <taxon>Actinomycetota</taxon>
        <taxon>Actinomycetes</taxon>
        <taxon>Kitasatosporales</taxon>
        <taxon>Streptomycetaceae</taxon>
        <taxon>Streptomyces</taxon>
    </lineage>
</organism>